<reference evidence="2 3" key="1">
    <citation type="journal article" date="2019" name="Commun. Biol.">
        <title>The bagworm genome reveals a unique fibroin gene that provides high tensile strength.</title>
        <authorList>
            <person name="Kono N."/>
            <person name="Nakamura H."/>
            <person name="Ohtoshi R."/>
            <person name="Tomita M."/>
            <person name="Numata K."/>
            <person name="Arakawa K."/>
        </authorList>
    </citation>
    <scope>NUCLEOTIDE SEQUENCE [LARGE SCALE GENOMIC DNA]</scope>
</reference>
<gene>
    <name evidence="2" type="ORF">EVAR_14897_1</name>
</gene>
<feature type="region of interest" description="Disordered" evidence="1">
    <location>
        <begin position="28"/>
        <end position="60"/>
    </location>
</feature>
<dbReference type="EMBL" id="BGZK01000270">
    <property type="protein sequence ID" value="GBP33216.1"/>
    <property type="molecule type" value="Genomic_DNA"/>
</dbReference>
<accession>A0A4C1V4B3</accession>
<comment type="caution">
    <text evidence="2">The sequence shown here is derived from an EMBL/GenBank/DDBJ whole genome shotgun (WGS) entry which is preliminary data.</text>
</comment>
<sequence>MAHALSAKTKSHLSRLFVFTLERRADAVSGGGRVGRGNKRARGGGTAPAVPRRNGGVSPPRARVLISQQPSRAFSAAPVRTERSFSRRGRDGAGVLRRRGPPRALAAPATAGVVIGV</sequence>
<feature type="compositionally biased region" description="Basic and acidic residues" evidence="1">
    <location>
        <begin position="80"/>
        <end position="91"/>
    </location>
</feature>
<evidence type="ECO:0000256" key="1">
    <source>
        <dbReference type="SAM" id="MobiDB-lite"/>
    </source>
</evidence>
<evidence type="ECO:0000313" key="2">
    <source>
        <dbReference type="EMBL" id="GBP33216.1"/>
    </source>
</evidence>
<feature type="region of interest" description="Disordered" evidence="1">
    <location>
        <begin position="72"/>
        <end position="101"/>
    </location>
</feature>
<evidence type="ECO:0000313" key="3">
    <source>
        <dbReference type="Proteomes" id="UP000299102"/>
    </source>
</evidence>
<protein>
    <submittedName>
        <fullName evidence="2">Uncharacterized protein</fullName>
    </submittedName>
</protein>
<proteinExistence type="predicted"/>
<keyword evidence="3" id="KW-1185">Reference proteome</keyword>
<dbReference type="Proteomes" id="UP000299102">
    <property type="component" value="Unassembled WGS sequence"/>
</dbReference>
<organism evidence="2 3">
    <name type="scientific">Eumeta variegata</name>
    <name type="common">Bagworm moth</name>
    <name type="synonym">Eumeta japonica</name>
    <dbReference type="NCBI Taxonomy" id="151549"/>
    <lineage>
        <taxon>Eukaryota</taxon>
        <taxon>Metazoa</taxon>
        <taxon>Ecdysozoa</taxon>
        <taxon>Arthropoda</taxon>
        <taxon>Hexapoda</taxon>
        <taxon>Insecta</taxon>
        <taxon>Pterygota</taxon>
        <taxon>Neoptera</taxon>
        <taxon>Endopterygota</taxon>
        <taxon>Lepidoptera</taxon>
        <taxon>Glossata</taxon>
        <taxon>Ditrysia</taxon>
        <taxon>Tineoidea</taxon>
        <taxon>Psychidae</taxon>
        <taxon>Oiketicinae</taxon>
        <taxon>Eumeta</taxon>
    </lineage>
</organism>
<dbReference type="AlphaFoldDB" id="A0A4C1V4B3"/>
<name>A0A4C1V4B3_EUMVA</name>